<keyword evidence="1" id="KW-0472">Membrane</keyword>
<evidence type="ECO:0000313" key="3">
    <source>
        <dbReference type="Proteomes" id="UP000196084"/>
    </source>
</evidence>
<proteinExistence type="predicted"/>
<name>A0A202E948_9EURY</name>
<evidence type="ECO:0000256" key="1">
    <source>
        <dbReference type="SAM" id="Phobius"/>
    </source>
</evidence>
<evidence type="ECO:0000313" key="2">
    <source>
        <dbReference type="EMBL" id="OVE84729.1"/>
    </source>
</evidence>
<gene>
    <name evidence="2" type="ORF">B2G88_10115</name>
</gene>
<dbReference type="AlphaFoldDB" id="A0A202E948"/>
<keyword evidence="1" id="KW-0812">Transmembrane</keyword>
<organism evidence="2 3">
    <name type="scientific">Natronolimnobius baerhuensis</name>
    <dbReference type="NCBI Taxonomy" id="253108"/>
    <lineage>
        <taxon>Archaea</taxon>
        <taxon>Methanobacteriati</taxon>
        <taxon>Methanobacteriota</taxon>
        <taxon>Stenosarchaea group</taxon>
        <taxon>Halobacteria</taxon>
        <taxon>Halobacteriales</taxon>
        <taxon>Natrialbaceae</taxon>
        <taxon>Natronolimnobius</taxon>
    </lineage>
</organism>
<keyword evidence="3" id="KW-1185">Reference proteome</keyword>
<dbReference type="EMBL" id="MWPH01000002">
    <property type="protein sequence ID" value="OVE84729.1"/>
    <property type="molecule type" value="Genomic_DNA"/>
</dbReference>
<dbReference type="Proteomes" id="UP000196084">
    <property type="component" value="Unassembled WGS sequence"/>
</dbReference>
<dbReference type="RefSeq" id="WP_054863954.1">
    <property type="nucleotide sequence ID" value="NZ_MWPH01000002.1"/>
</dbReference>
<comment type="caution">
    <text evidence="2">The sequence shown here is derived from an EMBL/GenBank/DDBJ whole genome shotgun (WGS) entry which is preliminary data.</text>
</comment>
<keyword evidence="1" id="KW-1133">Transmembrane helix</keyword>
<protein>
    <submittedName>
        <fullName evidence="2">Uncharacterized protein</fullName>
    </submittedName>
</protein>
<reference evidence="2 3" key="1">
    <citation type="submission" date="2017-02" db="EMBL/GenBank/DDBJ databases">
        <title>Natronthermophilus aegyptiacus gen. nov.,sp. nov., an aerobic, extremely halophilic alkalithermophilic archaeon isolated from the athalassohaline Wadi An Natrun, Egypt.</title>
        <authorList>
            <person name="Zhao B."/>
        </authorList>
    </citation>
    <scope>NUCLEOTIDE SEQUENCE [LARGE SCALE GENOMIC DNA]</scope>
    <source>
        <strain evidence="2 3">CGMCC 1.3597</strain>
    </source>
</reference>
<feature type="transmembrane region" description="Helical" evidence="1">
    <location>
        <begin position="25"/>
        <end position="57"/>
    </location>
</feature>
<accession>A0A202E948</accession>
<sequence length="60" mass="6279">MAATSPEDEIEMSIELPEPLTGVKLLLFGLQLSIIGIAVSELSILIPIGLFVSVIGLSAE</sequence>